<gene>
    <name evidence="2" type="ORF">K402DRAFT_413088</name>
</gene>
<dbReference type="Pfam" id="PF13374">
    <property type="entry name" value="TPR_10"/>
    <property type="match status" value="2"/>
</dbReference>
<proteinExistence type="predicted"/>
<reference evidence="2" key="1">
    <citation type="journal article" date="2020" name="Stud. Mycol.">
        <title>101 Dothideomycetes genomes: a test case for predicting lifestyles and emergence of pathogens.</title>
        <authorList>
            <person name="Haridas S."/>
            <person name="Albert R."/>
            <person name="Binder M."/>
            <person name="Bloem J."/>
            <person name="Labutti K."/>
            <person name="Salamov A."/>
            <person name="Andreopoulos B."/>
            <person name="Baker S."/>
            <person name="Barry K."/>
            <person name="Bills G."/>
            <person name="Bluhm B."/>
            <person name="Cannon C."/>
            <person name="Castanera R."/>
            <person name="Culley D."/>
            <person name="Daum C."/>
            <person name="Ezra D."/>
            <person name="Gonzalez J."/>
            <person name="Henrissat B."/>
            <person name="Kuo A."/>
            <person name="Liang C."/>
            <person name="Lipzen A."/>
            <person name="Lutzoni F."/>
            <person name="Magnuson J."/>
            <person name="Mondo S."/>
            <person name="Nolan M."/>
            <person name="Ohm R."/>
            <person name="Pangilinan J."/>
            <person name="Park H.-J."/>
            <person name="Ramirez L."/>
            <person name="Alfaro M."/>
            <person name="Sun H."/>
            <person name="Tritt A."/>
            <person name="Yoshinaga Y."/>
            <person name="Zwiers L.-H."/>
            <person name="Turgeon B."/>
            <person name="Goodwin S."/>
            <person name="Spatafora J."/>
            <person name="Crous P."/>
            <person name="Grigoriev I."/>
        </authorList>
    </citation>
    <scope>NUCLEOTIDE SEQUENCE</scope>
    <source>
        <strain evidence="2">CBS 113979</strain>
    </source>
</reference>
<feature type="compositionally biased region" description="Acidic residues" evidence="1">
    <location>
        <begin position="337"/>
        <end position="359"/>
    </location>
</feature>
<dbReference type="AlphaFoldDB" id="A0A6G1GXW9"/>
<dbReference type="Proteomes" id="UP000800041">
    <property type="component" value="Unassembled WGS sequence"/>
</dbReference>
<dbReference type="Pfam" id="PF13424">
    <property type="entry name" value="TPR_12"/>
    <property type="match status" value="3"/>
</dbReference>
<feature type="region of interest" description="Disordered" evidence="1">
    <location>
        <begin position="331"/>
        <end position="359"/>
    </location>
</feature>
<name>A0A6G1GXW9_9PEZI</name>
<evidence type="ECO:0000256" key="1">
    <source>
        <dbReference type="SAM" id="MobiDB-lite"/>
    </source>
</evidence>
<sequence>MRGADGTPPFPLCFVPFSRDPDFVERESLLGQIDLKLAVPGSRTALIGLGGVGKSQLAIEYAYRTRDRSPETWVFWIHASNAARFEQSYRDIADCIRLPERQDPKANIFQLMFDWLRDEKRGKWILILDNVDDSSFLFEAYSSGQKGQANDLEEGDSQPLVSYLPQCLNGAILVTTRNREAALKLVELRDIIVVDLMSEEEALVLLKKKLGHEDNDAAAELVSALEFMPLAIVQAAAYISCRAPRSSVRMYLEEFRKNDRKRESLLDFRGGALRRDVDAKNSVITTWQISFDHIRLSRHSAVELLSLMSFFDRQGIPESLLRGRHEHDEAQQYDNNVLDDVDETDDDVSSTDNDIDKDGDEFEADISTLRDYSFISIKPNGSSFEMHGQVQMAMRKWLEAHGQQERWKQQFVRNLCSEFPVAKYENWATCQVLFPHARSAATQKPDEQESFKMWATILYRAASYAKQIGNGAEAEKMSIASMKARKKLLGREHEDTLWSMSLVGDIYNLRGLWGAAESLFVQVMETRKSKLGMDHPDTLIGMANLASAYRNQGRWEKAESLEVQVMETFKSKLGADHPDTLTSMANLASTYRDQGRWYEAESLEVQVIETRKSKLGVDHPSTLTSMANLASTYRNQGRWEEAESLEVQVMETSKSKLGLDHPDTLSSMANLASTYRNQGRWEEAESLEVQVMETSKSKLGVDHPSTLSSMANLASTYRKQGRWEEAESLGVQLGVDHPDTLTSMNNLAFTFKGQGEEGKAIKLMEDCIGRQNRVLGPGHPHTKESEDTLRSWCM</sequence>
<dbReference type="SUPFAM" id="SSF52540">
    <property type="entry name" value="P-loop containing nucleoside triphosphate hydrolases"/>
    <property type="match status" value="1"/>
</dbReference>
<evidence type="ECO:0000313" key="2">
    <source>
        <dbReference type="EMBL" id="KAF1985806.1"/>
    </source>
</evidence>
<evidence type="ECO:0000313" key="3">
    <source>
        <dbReference type="Proteomes" id="UP000800041"/>
    </source>
</evidence>
<dbReference type="EMBL" id="ML977160">
    <property type="protein sequence ID" value="KAF1985806.1"/>
    <property type="molecule type" value="Genomic_DNA"/>
</dbReference>
<dbReference type="PANTHER" id="PTHR46082:SF11">
    <property type="entry name" value="AAA+ ATPASE DOMAIN-CONTAINING PROTEIN-RELATED"/>
    <property type="match status" value="1"/>
</dbReference>
<dbReference type="InterPro" id="IPR011990">
    <property type="entry name" value="TPR-like_helical_dom_sf"/>
</dbReference>
<dbReference type="OrthoDB" id="20872at2759"/>
<dbReference type="NCBIfam" id="NF040586">
    <property type="entry name" value="FxSxx_TPR"/>
    <property type="match status" value="1"/>
</dbReference>
<dbReference type="SUPFAM" id="SSF48452">
    <property type="entry name" value="TPR-like"/>
    <property type="match status" value="3"/>
</dbReference>
<dbReference type="PRINTS" id="PR00381">
    <property type="entry name" value="KINESINLIGHT"/>
</dbReference>
<organism evidence="2 3">
    <name type="scientific">Aulographum hederae CBS 113979</name>
    <dbReference type="NCBI Taxonomy" id="1176131"/>
    <lineage>
        <taxon>Eukaryota</taxon>
        <taxon>Fungi</taxon>
        <taxon>Dikarya</taxon>
        <taxon>Ascomycota</taxon>
        <taxon>Pezizomycotina</taxon>
        <taxon>Dothideomycetes</taxon>
        <taxon>Pleosporomycetidae</taxon>
        <taxon>Aulographales</taxon>
        <taxon>Aulographaceae</taxon>
    </lineage>
</organism>
<accession>A0A6G1GXW9</accession>
<protein>
    <submittedName>
        <fullName evidence="2">TPR-like protein</fullName>
    </submittedName>
</protein>
<dbReference type="Gene3D" id="3.40.50.300">
    <property type="entry name" value="P-loop containing nucleotide triphosphate hydrolases"/>
    <property type="match status" value="1"/>
</dbReference>
<dbReference type="InterPro" id="IPR053137">
    <property type="entry name" value="NLR-like"/>
</dbReference>
<dbReference type="PANTHER" id="PTHR46082">
    <property type="entry name" value="ATP/GTP-BINDING PROTEIN-RELATED"/>
    <property type="match status" value="1"/>
</dbReference>
<dbReference type="Gene3D" id="1.25.40.10">
    <property type="entry name" value="Tetratricopeptide repeat domain"/>
    <property type="match status" value="2"/>
</dbReference>
<dbReference type="InterPro" id="IPR027417">
    <property type="entry name" value="P-loop_NTPase"/>
</dbReference>
<keyword evidence="3" id="KW-1185">Reference proteome</keyword>